<reference evidence="7 8" key="1">
    <citation type="submission" date="2018-09" db="EMBL/GenBank/DDBJ databases">
        <title>Genome sequencing of strain 2DFW10M-5.</title>
        <authorList>
            <person name="Heo J."/>
            <person name="Kim S.-J."/>
            <person name="Kwon S.-W."/>
        </authorList>
    </citation>
    <scope>NUCLEOTIDE SEQUENCE [LARGE SCALE GENOMIC DNA]</scope>
    <source>
        <strain evidence="7 8">2DFW10M-5</strain>
    </source>
</reference>
<dbReference type="PRINTS" id="PR00455">
    <property type="entry name" value="HTHTETR"/>
</dbReference>
<evidence type="ECO:0000313" key="8">
    <source>
        <dbReference type="Proteomes" id="UP000275069"/>
    </source>
</evidence>
<feature type="region of interest" description="Disordered" evidence="5">
    <location>
        <begin position="1"/>
        <end position="25"/>
    </location>
</feature>
<feature type="DNA-binding region" description="H-T-H motif" evidence="4">
    <location>
        <begin position="48"/>
        <end position="67"/>
    </location>
</feature>
<keyword evidence="3" id="KW-0804">Transcription</keyword>
<dbReference type="OrthoDB" id="7505659at2"/>
<keyword evidence="2 4" id="KW-0238">DNA-binding</keyword>
<dbReference type="AlphaFoldDB" id="A0A387BQA7"/>
<keyword evidence="8" id="KW-1185">Reference proteome</keyword>
<evidence type="ECO:0000256" key="3">
    <source>
        <dbReference type="ARBA" id="ARBA00023163"/>
    </source>
</evidence>
<evidence type="ECO:0000256" key="1">
    <source>
        <dbReference type="ARBA" id="ARBA00023015"/>
    </source>
</evidence>
<keyword evidence="1" id="KW-0805">Transcription regulation</keyword>
<name>A0A387BQA7_9MICO</name>
<dbReference type="Gene3D" id="1.10.357.10">
    <property type="entry name" value="Tetracycline Repressor, domain 2"/>
    <property type="match status" value="1"/>
</dbReference>
<dbReference type="EMBL" id="CP032624">
    <property type="protein sequence ID" value="AYG03210.1"/>
    <property type="molecule type" value="Genomic_DNA"/>
</dbReference>
<dbReference type="InterPro" id="IPR036271">
    <property type="entry name" value="Tet_transcr_reg_TetR-rel_C_sf"/>
</dbReference>
<dbReference type="KEGG" id="gry:D7I44_06475"/>
<organism evidence="7 8">
    <name type="scientific">Gryllotalpicola protaetiae</name>
    <dbReference type="NCBI Taxonomy" id="2419771"/>
    <lineage>
        <taxon>Bacteria</taxon>
        <taxon>Bacillati</taxon>
        <taxon>Actinomycetota</taxon>
        <taxon>Actinomycetes</taxon>
        <taxon>Micrococcales</taxon>
        <taxon>Microbacteriaceae</taxon>
        <taxon>Gryllotalpicola</taxon>
    </lineage>
</organism>
<evidence type="ECO:0000256" key="4">
    <source>
        <dbReference type="PROSITE-ProRule" id="PRU00335"/>
    </source>
</evidence>
<feature type="domain" description="HTH tetR-type" evidence="6">
    <location>
        <begin position="25"/>
        <end position="85"/>
    </location>
</feature>
<dbReference type="PANTHER" id="PTHR47506">
    <property type="entry name" value="TRANSCRIPTIONAL REGULATORY PROTEIN"/>
    <property type="match status" value="1"/>
</dbReference>
<dbReference type="GO" id="GO:0003677">
    <property type="term" value="F:DNA binding"/>
    <property type="evidence" value="ECO:0007669"/>
    <property type="project" value="UniProtKB-UniRule"/>
</dbReference>
<sequence length="215" mass="23238">MSSFSPEPRVAAAADRVQKPQARTAETRRRILSAATTVFGAKGYNKGSLIEIAELAGMTHAGVLHHFGSKDNLLIAVLEYRDDEDVAHLERHQAPTGDELLRHMLGTVRLNLTRAGLVQAYAVLSAESVTDSHPAAAFFRSRFDGLRRMIADAYATVAPEGTTEERLLAAASATIAVMDGLQVQWLHDETVDMPEAVEATIVGLIAWLRGAAQPL</sequence>
<proteinExistence type="predicted"/>
<evidence type="ECO:0000256" key="5">
    <source>
        <dbReference type="SAM" id="MobiDB-lite"/>
    </source>
</evidence>
<dbReference type="InterPro" id="IPR001647">
    <property type="entry name" value="HTH_TetR"/>
</dbReference>
<dbReference type="Pfam" id="PF00440">
    <property type="entry name" value="TetR_N"/>
    <property type="match status" value="1"/>
</dbReference>
<dbReference type="Proteomes" id="UP000275069">
    <property type="component" value="Chromosome"/>
</dbReference>
<dbReference type="SUPFAM" id="SSF48498">
    <property type="entry name" value="Tetracyclin repressor-like, C-terminal domain"/>
    <property type="match status" value="1"/>
</dbReference>
<dbReference type="PROSITE" id="PS50977">
    <property type="entry name" value="HTH_TETR_2"/>
    <property type="match status" value="1"/>
</dbReference>
<protein>
    <submittedName>
        <fullName evidence="7">TetR/AcrR family transcriptional regulator</fullName>
    </submittedName>
</protein>
<accession>A0A387BQA7</accession>
<dbReference type="InterPro" id="IPR009057">
    <property type="entry name" value="Homeodomain-like_sf"/>
</dbReference>
<dbReference type="RefSeq" id="WP_120788742.1">
    <property type="nucleotide sequence ID" value="NZ_CP032624.1"/>
</dbReference>
<dbReference type="PANTHER" id="PTHR47506:SF1">
    <property type="entry name" value="HTH-TYPE TRANSCRIPTIONAL REGULATOR YJDC"/>
    <property type="match status" value="1"/>
</dbReference>
<evidence type="ECO:0000259" key="6">
    <source>
        <dbReference type="PROSITE" id="PS50977"/>
    </source>
</evidence>
<gene>
    <name evidence="7" type="ORF">D7I44_06475</name>
</gene>
<evidence type="ECO:0000256" key="2">
    <source>
        <dbReference type="ARBA" id="ARBA00023125"/>
    </source>
</evidence>
<evidence type="ECO:0000313" key="7">
    <source>
        <dbReference type="EMBL" id="AYG03210.1"/>
    </source>
</evidence>
<dbReference type="SUPFAM" id="SSF46689">
    <property type="entry name" value="Homeodomain-like"/>
    <property type="match status" value="1"/>
</dbReference>